<evidence type="ECO:0000313" key="3">
    <source>
        <dbReference type="EMBL" id="UUF09457.1"/>
    </source>
</evidence>
<protein>
    <submittedName>
        <fullName evidence="3">CAAX protease family protein</fullName>
    </submittedName>
</protein>
<feature type="transmembrane region" description="Helical" evidence="1">
    <location>
        <begin position="51"/>
        <end position="72"/>
    </location>
</feature>
<organism evidence="3 5">
    <name type="scientific">Turicibacter bilis</name>
    <dbReference type="NCBI Taxonomy" id="2735723"/>
    <lineage>
        <taxon>Bacteria</taxon>
        <taxon>Bacillati</taxon>
        <taxon>Bacillota</taxon>
        <taxon>Erysipelotrichia</taxon>
        <taxon>Erysipelotrichales</taxon>
        <taxon>Turicibacteraceae</taxon>
        <taxon>Turicibacter</taxon>
    </lineage>
</organism>
<keyword evidence="3" id="KW-0645">Protease</keyword>
<reference evidence="3 4" key="1">
    <citation type="submission" date="2021-03" db="EMBL/GenBank/DDBJ databases">
        <title>Comparative Genomics and Metabolomics in the genus Turicibacter.</title>
        <authorList>
            <person name="Maki J."/>
            <person name="Looft T."/>
        </authorList>
    </citation>
    <scope>NUCLEOTIDE SEQUENCE</scope>
    <source>
        <strain evidence="3">ISU324</strain>
        <strain evidence="2 4">MMM721</strain>
    </source>
</reference>
<dbReference type="Proteomes" id="UP001058016">
    <property type="component" value="Chromosome"/>
</dbReference>
<gene>
    <name evidence="2" type="ORF">J0J69_08185</name>
    <name evidence="3" type="ORF">J0J70_05770</name>
</gene>
<dbReference type="EMBL" id="CP071250">
    <property type="protein sequence ID" value="UUF09457.1"/>
    <property type="molecule type" value="Genomic_DNA"/>
</dbReference>
<evidence type="ECO:0000313" key="4">
    <source>
        <dbReference type="Proteomes" id="UP001058016"/>
    </source>
</evidence>
<keyword evidence="1" id="KW-0472">Membrane</keyword>
<sequence>MGQYEEQVEVVEAEVISDGSQSSEKDYWRKQLKEELRAELREDYHHQLRKGVLSALGKSYNLGMMIAVVVSFSIHHSILWAIIHGLLGWFYVIYKILFGY</sequence>
<keyword evidence="1" id="KW-0812">Transmembrane</keyword>
<keyword evidence="3" id="KW-0378">Hydrolase</keyword>
<dbReference type="AlphaFoldDB" id="A0A9Q9CSZ9"/>
<dbReference type="EMBL" id="CP071249">
    <property type="protein sequence ID" value="UUF05094.1"/>
    <property type="molecule type" value="Genomic_DNA"/>
</dbReference>
<keyword evidence="1" id="KW-1133">Transmembrane helix</keyword>
<dbReference type="Proteomes" id="UP001058072">
    <property type="component" value="Chromosome"/>
</dbReference>
<evidence type="ECO:0000256" key="1">
    <source>
        <dbReference type="SAM" id="Phobius"/>
    </source>
</evidence>
<evidence type="ECO:0000313" key="5">
    <source>
        <dbReference type="Proteomes" id="UP001058072"/>
    </source>
</evidence>
<accession>A0A9Q9CSZ9</accession>
<feature type="transmembrane region" description="Helical" evidence="1">
    <location>
        <begin position="78"/>
        <end position="98"/>
    </location>
</feature>
<dbReference type="GO" id="GO:0006508">
    <property type="term" value="P:proteolysis"/>
    <property type="evidence" value="ECO:0007669"/>
    <property type="project" value="UniProtKB-KW"/>
</dbReference>
<dbReference type="RefSeq" id="WP_055242414.1">
    <property type="nucleotide sequence ID" value="NZ_CP071249.1"/>
</dbReference>
<keyword evidence="4" id="KW-1185">Reference proteome</keyword>
<name>A0A9Q9CSZ9_9FIRM</name>
<proteinExistence type="predicted"/>
<dbReference type="GO" id="GO:0008233">
    <property type="term" value="F:peptidase activity"/>
    <property type="evidence" value="ECO:0007669"/>
    <property type="project" value="UniProtKB-KW"/>
</dbReference>
<evidence type="ECO:0000313" key="2">
    <source>
        <dbReference type="EMBL" id="UUF05094.1"/>
    </source>
</evidence>